<dbReference type="PRINTS" id="PR00007">
    <property type="entry name" value="COMPLEMNTC1Q"/>
</dbReference>
<evidence type="ECO:0000256" key="2">
    <source>
        <dbReference type="ARBA" id="ARBA00022525"/>
    </source>
</evidence>
<dbReference type="AlphaFoldDB" id="A0A9D4DT95"/>
<dbReference type="EMBL" id="JAIWYP010000010">
    <property type="protein sequence ID" value="KAH3755016.1"/>
    <property type="molecule type" value="Genomic_DNA"/>
</dbReference>
<evidence type="ECO:0000256" key="1">
    <source>
        <dbReference type="ARBA" id="ARBA00004613"/>
    </source>
</evidence>
<dbReference type="OrthoDB" id="6131211at2759"/>
<evidence type="ECO:0000256" key="4">
    <source>
        <dbReference type="SAM" id="SignalP"/>
    </source>
</evidence>
<feature type="domain" description="C1q" evidence="5">
    <location>
        <begin position="50"/>
        <end position="181"/>
    </location>
</feature>
<evidence type="ECO:0000256" key="3">
    <source>
        <dbReference type="ARBA" id="ARBA00022729"/>
    </source>
</evidence>
<organism evidence="6 7">
    <name type="scientific">Dreissena polymorpha</name>
    <name type="common">Zebra mussel</name>
    <name type="synonym">Mytilus polymorpha</name>
    <dbReference type="NCBI Taxonomy" id="45954"/>
    <lineage>
        <taxon>Eukaryota</taxon>
        <taxon>Metazoa</taxon>
        <taxon>Spiralia</taxon>
        <taxon>Lophotrochozoa</taxon>
        <taxon>Mollusca</taxon>
        <taxon>Bivalvia</taxon>
        <taxon>Autobranchia</taxon>
        <taxon>Heteroconchia</taxon>
        <taxon>Euheterodonta</taxon>
        <taxon>Imparidentia</taxon>
        <taxon>Neoheterodontei</taxon>
        <taxon>Myida</taxon>
        <taxon>Dreissenoidea</taxon>
        <taxon>Dreissenidae</taxon>
        <taxon>Dreissena</taxon>
    </lineage>
</organism>
<dbReference type="InterPro" id="IPR050822">
    <property type="entry name" value="Cerebellin_Synaptic_Org"/>
</dbReference>
<dbReference type="GO" id="GO:0005576">
    <property type="term" value="C:extracellular region"/>
    <property type="evidence" value="ECO:0007669"/>
    <property type="project" value="UniProtKB-SubCell"/>
</dbReference>
<evidence type="ECO:0000313" key="6">
    <source>
        <dbReference type="EMBL" id="KAH3755016.1"/>
    </source>
</evidence>
<dbReference type="Gene3D" id="2.60.120.40">
    <property type="match status" value="1"/>
</dbReference>
<dbReference type="PANTHER" id="PTHR22923:SF116">
    <property type="entry name" value="C1Q DOMAIN-CONTAINING PROTEIN"/>
    <property type="match status" value="1"/>
</dbReference>
<comment type="caution">
    <text evidence="6">The sequence shown here is derived from an EMBL/GenBank/DDBJ whole genome shotgun (WGS) entry which is preliminary data.</text>
</comment>
<reference evidence="6" key="2">
    <citation type="submission" date="2020-11" db="EMBL/GenBank/DDBJ databases">
        <authorList>
            <person name="McCartney M.A."/>
            <person name="Auch B."/>
            <person name="Kono T."/>
            <person name="Mallez S."/>
            <person name="Becker A."/>
            <person name="Gohl D.M."/>
            <person name="Silverstein K.A.T."/>
            <person name="Koren S."/>
            <person name="Bechman K.B."/>
            <person name="Herman A."/>
            <person name="Abrahante J.E."/>
            <person name="Garbe J."/>
        </authorList>
    </citation>
    <scope>NUCLEOTIDE SEQUENCE</scope>
    <source>
        <strain evidence="6">Duluth1</strain>
        <tissue evidence="6">Whole animal</tissue>
    </source>
</reference>
<dbReference type="InterPro" id="IPR001073">
    <property type="entry name" value="C1q_dom"/>
</dbReference>
<dbReference type="Pfam" id="PF00386">
    <property type="entry name" value="C1q"/>
    <property type="match status" value="1"/>
</dbReference>
<protein>
    <recommendedName>
        <fullName evidence="5">C1q domain-containing protein</fullName>
    </recommendedName>
</protein>
<dbReference type="SUPFAM" id="SSF49842">
    <property type="entry name" value="TNF-like"/>
    <property type="match status" value="1"/>
</dbReference>
<name>A0A9D4DT95_DREPO</name>
<evidence type="ECO:0000259" key="5">
    <source>
        <dbReference type="PROSITE" id="PS50871"/>
    </source>
</evidence>
<feature type="chain" id="PRO_5038671259" description="C1q domain-containing protein" evidence="4">
    <location>
        <begin position="17"/>
        <end position="181"/>
    </location>
</feature>
<dbReference type="Proteomes" id="UP000828390">
    <property type="component" value="Unassembled WGS sequence"/>
</dbReference>
<reference evidence="6" key="1">
    <citation type="journal article" date="2019" name="bioRxiv">
        <title>The Genome of the Zebra Mussel, Dreissena polymorpha: A Resource for Invasive Species Research.</title>
        <authorList>
            <person name="McCartney M.A."/>
            <person name="Auch B."/>
            <person name="Kono T."/>
            <person name="Mallez S."/>
            <person name="Zhang Y."/>
            <person name="Obille A."/>
            <person name="Becker A."/>
            <person name="Abrahante J.E."/>
            <person name="Garbe J."/>
            <person name="Badalamenti J.P."/>
            <person name="Herman A."/>
            <person name="Mangelson H."/>
            <person name="Liachko I."/>
            <person name="Sullivan S."/>
            <person name="Sone E.D."/>
            <person name="Koren S."/>
            <person name="Silverstein K.A.T."/>
            <person name="Beckman K.B."/>
            <person name="Gohl D.M."/>
        </authorList>
    </citation>
    <scope>NUCLEOTIDE SEQUENCE</scope>
    <source>
        <strain evidence="6">Duluth1</strain>
        <tissue evidence="6">Whole animal</tissue>
    </source>
</reference>
<feature type="signal peptide" evidence="4">
    <location>
        <begin position="1"/>
        <end position="16"/>
    </location>
</feature>
<accession>A0A9D4DT95</accession>
<keyword evidence="3 4" id="KW-0732">Signal</keyword>
<dbReference type="PANTHER" id="PTHR22923">
    <property type="entry name" value="CEREBELLIN-RELATED"/>
    <property type="match status" value="1"/>
</dbReference>
<proteinExistence type="predicted"/>
<evidence type="ECO:0000313" key="7">
    <source>
        <dbReference type="Proteomes" id="UP000828390"/>
    </source>
</evidence>
<keyword evidence="2" id="KW-0964">Secreted</keyword>
<sequence>MLRAVLYSVLVWAVEAHVPKARFVNEIDIPELVQRLDNLTATVNQLKLKQDQQPIAFKADLYYSQRSSINQRIIFDVVQLNLGNAYHRLLGAFFAPVHGSYLLSISICSNNHSIVLDLMRNKDMIGRVMAGDKSTIDCSSQTTVAELFAGDEVYIQCHQGDLISAAWPVLNSFTGALLQPL</sequence>
<dbReference type="InterPro" id="IPR008983">
    <property type="entry name" value="Tumour_necrosis_fac-like_dom"/>
</dbReference>
<keyword evidence="7" id="KW-1185">Reference proteome</keyword>
<gene>
    <name evidence="6" type="ORF">DPMN_189697</name>
</gene>
<dbReference type="SMART" id="SM00110">
    <property type="entry name" value="C1Q"/>
    <property type="match status" value="1"/>
</dbReference>
<comment type="subcellular location">
    <subcellularLocation>
        <location evidence="1">Secreted</location>
    </subcellularLocation>
</comment>
<dbReference type="PROSITE" id="PS50871">
    <property type="entry name" value="C1Q"/>
    <property type="match status" value="1"/>
</dbReference>